<proteinExistence type="predicted"/>
<comment type="caution">
    <text evidence="2">The sequence shown here is derived from an EMBL/GenBank/DDBJ whole genome shotgun (WGS) entry which is preliminary data.</text>
</comment>
<feature type="compositionally biased region" description="Basic and acidic residues" evidence="1">
    <location>
        <begin position="1"/>
        <end position="12"/>
    </location>
</feature>
<feature type="region of interest" description="Disordered" evidence="1">
    <location>
        <begin position="1"/>
        <end position="24"/>
    </location>
</feature>
<evidence type="ECO:0000313" key="2">
    <source>
        <dbReference type="EMBL" id="RZO19354.1"/>
    </source>
</evidence>
<dbReference type="Proteomes" id="UP000315889">
    <property type="component" value="Unassembled WGS sequence"/>
</dbReference>
<dbReference type="EMBL" id="SHBP01000013">
    <property type="protein sequence ID" value="RZO19354.1"/>
    <property type="molecule type" value="Genomic_DNA"/>
</dbReference>
<protein>
    <submittedName>
        <fullName evidence="2">Uncharacterized protein</fullName>
    </submittedName>
</protein>
<organism evidence="2 3">
    <name type="scientific">SAR92 clade bacterium</name>
    <dbReference type="NCBI Taxonomy" id="2315479"/>
    <lineage>
        <taxon>Bacteria</taxon>
        <taxon>Pseudomonadati</taxon>
        <taxon>Pseudomonadota</taxon>
        <taxon>Gammaproteobacteria</taxon>
        <taxon>Cellvibrionales</taxon>
        <taxon>Porticoccaceae</taxon>
        <taxon>SAR92 clade</taxon>
    </lineage>
</organism>
<evidence type="ECO:0000313" key="3">
    <source>
        <dbReference type="Proteomes" id="UP000315889"/>
    </source>
</evidence>
<sequence>MAKVQARGDTDKYPNPPNQISAPGIQQYQRMADAPGFVMTKDGSLFRLDRFHGTNVKRLDYWA</sequence>
<evidence type="ECO:0000256" key="1">
    <source>
        <dbReference type="SAM" id="MobiDB-lite"/>
    </source>
</evidence>
<reference evidence="2 3" key="1">
    <citation type="submission" date="2019-02" db="EMBL/GenBank/DDBJ databases">
        <title>Prokaryotic population dynamics and viral predation in marine succession experiment using metagenomics: the confinement effect.</title>
        <authorList>
            <person name="Haro-Moreno J.M."/>
            <person name="Rodriguez-Valera F."/>
            <person name="Lopez-Perez M."/>
        </authorList>
    </citation>
    <scope>NUCLEOTIDE SEQUENCE [LARGE SCALE GENOMIC DNA]</scope>
    <source>
        <strain evidence="2">MED-G170</strain>
    </source>
</reference>
<name>A0A520MDT5_9GAMM</name>
<gene>
    <name evidence="2" type="ORF">EVB03_08245</name>
</gene>
<dbReference type="AlphaFoldDB" id="A0A520MDT5"/>
<accession>A0A520MDT5</accession>